<keyword evidence="6" id="KW-1015">Disulfide bond</keyword>
<reference evidence="14" key="3">
    <citation type="submission" date="2025-08" db="UniProtKB">
        <authorList>
            <consortium name="RefSeq"/>
        </authorList>
    </citation>
    <scope>IDENTIFICATION</scope>
</reference>
<keyword evidence="9" id="KW-0964">Secreted</keyword>
<dbReference type="InterPro" id="IPR038565">
    <property type="entry name" value="CLIP_sf"/>
</dbReference>
<dbReference type="PROSITE" id="PS00028">
    <property type="entry name" value="ZINC_FINGER_C2H2_1"/>
    <property type="match status" value="1"/>
</dbReference>
<reference evidence="14" key="1">
    <citation type="journal article" date="2014" name="Science">
        <title>Phylogenomics resolves the timing and pattern of insect evolution.</title>
        <authorList>
            <person name="Misof B."/>
            <person name="Liu S."/>
            <person name="Meusemann K."/>
            <person name="Peters R.S."/>
            <person name="Donath A."/>
            <person name="Mayer C."/>
            <person name="Frandsen P.B."/>
            <person name="Ware J."/>
            <person name="Flouri T."/>
            <person name="Beutel R.G."/>
            <person name="Niehuis O."/>
            <person name="Petersen M."/>
            <person name="Izquierdo-Carrasco F."/>
            <person name="Wappler T."/>
            <person name="Rust J."/>
            <person name="Aberer A.J."/>
            <person name="Aspock U."/>
            <person name="Aspock H."/>
            <person name="Bartel D."/>
            <person name="Blanke A."/>
            <person name="Berger S."/>
            <person name="Bohm A."/>
            <person name="Buckley T.R."/>
            <person name="Calcott B."/>
            <person name="Chen J."/>
            <person name="Friedrich F."/>
            <person name="Fukui M."/>
            <person name="Fujita M."/>
            <person name="Greve C."/>
            <person name="Grobe P."/>
            <person name="Gu S."/>
            <person name="Huang Y."/>
            <person name="Jermiin L.S."/>
            <person name="Kawahara A.Y."/>
            <person name="Krogmann L."/>
            <person name="Kubiak M."/>
            <person name="Lanfear R."/>
            <person name="Letsch H."/>
            <person name="Li Y."/>
            <person name="Li Z."/>
            <person name="Li J."/>
            <person name="Lu H."/>
            <person name="Machida R."/>
            <person name="Mashimo Y."/>
            <person name="Kapli P."/>
            <person name="McKenna D.D."/>
            <person name="Meng G."/>
            <person name="Nakagaki Y."/>
            <person name="Navarrete-Heredia J.L."/>
            <person name="Ott M."/>
            <person name="Ou Y."/>
            <person name="Pass G."/>
            <person name="Podsiadlowski L."/>
            <person name="Pohl H."/>
            <person name="von Reumont B.M."/>
            <person name="Schutte K."/>
            <person name="Sekiya K."/>
            <person name="Shimizu S."/>
            <person name="Slipinski A."/>
            <person name="Stamatakis A."/>
            <person name="Song W."/>
            <person name="Su X."/>
            <person name="Szucsich N.U."/>
            <person name="Tan M."/>
            <person name="Tan X."/>
            <person name="Tang M."/>
            <person name="Tang J."/>
            <person name="Timelthaler G."/>
            <person name="Tomizuka S."/>
            <person name="Trautwein M."/>
            <person name="Tong X."/>
            <person name="Uchifune T."/>
            <person name="Walzl M.G."/>
            <person name="Wiegmann B.M."/>
            <person name="Wilbrandt J."/>
            <person name="Wipfler B."/>
            <person name="Wong T.K."/>
            <person name="Wu Q."/>
            <person name="Wu G."/>
            <person name="Xie Y."/>
            <person name="Yang S."/>
            <person name="Yang Q."/>
            <person name="Yeates D.K."/>
            <person name="Yoshizawa K."/>
            <person name="Zhang Q."/>
            <person name="Zhang R."/>
            <person name="Zhang W."/>
            <person name="Zhang Y."/>
            <person name="Zhao J."/>
            <person name="Zhou C."/>
            <person name="Zhou L."/>
            <person name="Ziesmann T."/>
            <person name="Zou S."/>
            <person name="Li Y."/>
            <person name="Xu X."/>
            <person name="Zhang Y."/>
            <person name="Yang H."/>
            <person name="Wang J."/>
            <person name="Wang J."/>
            <person name="Kjer K.M."/>
            <person name="Zhou X."/>
        </authorList>
    </citation>
    <scope>NUCLEOTIDE SEQUENCE</scope>
</reference>
<dbReference type="Gene3D" id="3.30.1640.30">
    <property type="match status" value="1"/>
</dbReference>
<dbReference type="KEGG" id="tpal:117642383"/>
<evidence type="ECO:0000256" key="7">
    <source>
        <dbReference type="ARBA" id="ARBA00023180"/>
    </source>
</evidence>
<evidence type="ECO:0000256" key="5">
    <source>
        <dbReference type="ARBA" id="ARBA00023145"/>
    </source>
</evidence>
<dbReference type="GeneID" id="117642383"/>
<keyword evidence="3 9" id="KW-0378">Hydrolase</keyword>
<dbReference type="InterPro" id="IPR013087">
    <property type="entry name" value="Znf_C2H2_type"/>
</dbReference>
<feature type="domain" description="Peptidase S1" evidence="11">
    <location>
        <begin position="99"/>
        <end position="263"/>
    </location>
</feature>
<evidence type="ECO:0000256" key="9">
    <source>
        <dbReference type="RuleBase" id="RU366078"/>
    </source>
</evidence>
<comment type="subcellular location">
    <subcellularLocation>
        <location evidence="9">Secreted</location>
    </subcellularLocation>
</comment>
<dbReference type="RefSeq" id="XP_034236375.1">
    <property type="nucleotide sequence ID" value="XM_034380484.1"/>
</dbReference>
<dbReference type="InterPro" id="IPR018114">
    <property type="entry name" value="TRYPSIN_HIS"/>
</dbReference>
<accession>A0A6P8YHE1</accession>
<feature type="region of interest" description="Disordered" evidence="10">
    <location>
        <begin position="284"/>
        <end position="320"/>
    </location>
</feature>
<dbReference type="Proteomes" id="UP000515158">
    <property type="component" value="Unplaced"/>
</dbReference>
<evidence type="ECO:0000256" key="4">
    <source>
        <dbReference type="ARBA" id="ARBA00022825"/>
    </source>
</evidence>
<dbReference type="PROSITE" id="PS51888">
    <property type="entry name" value="CLIP"/>
    <property type="match status" value="1"/>
</dbReference>
<dbReference type="SMART" id="SM00020">
    <property type="entry name" value="Tryp_SPc"/>
    <property type="match status" value="1"/>
</dbReference>
<keyword evidence="2 9" id="KW-0732">Signal</keyword>
<comment type="domain">
    <text evidence="9">The clip domain consists of 35-55 residues which are 'knitted' together usually by 3 conserved disulfide bonds forming a clip-like compact structure.</text>
</comment>
<dbReference type="Gene3D" id="2.40.10.10">
    <property type="entry name" value="Trypsin-like serine proteases"/>
    <property type="match status" value="2"/>
</dbReference>
<dbReference type="GO" id="GO:0004252">
    <property type="term" value="F:serine-type endopeptidase activity"/>
    <property type="evidence" value="ECO:0007669"/>
    <property type="project" value="UniProtKB-UniRule"/>
</dbReference>
<dbReference type="InterPro" id="IPR043504">
    <property type="entry name" value="Peptidase_S1_PA_chymotrypsin"/>
</dbReference>
<dbReference type="FunFam" id="3.30.1640.30:FF:000001">
    <property type="entry name" value="Serine protease 7"/>
    <property type="match status" value="1"/>
</dbReference>
<evidence type="ECO:0000259" key="12">
    <source>
        <dbReference type="PROSITE" id="PS51888"/>
    </source>
</evidence>
<dbReference type="PANTHER" id="PTHR24258">
    <property type="entry name" value="SERINE PROTEASE-RELATED"/>
    <property type="match status" value="1"/>
</dbReference>
<evidence type="ECO:0000256" key="2">
    <source>
        <dbReference type="ARBA" id="ARBA00022729"/>
    </source>
</evidence>
<dbReference type="GO" id="GO:0005576">
    <property type="term" value="C:extracellular region"/>
    <property type="evidence" value="ECO:0007669"/>
    <property type="project" value="UniProtKB-SubCell"/>
</dbReference>
<dbReference type="SUPFAM" id="SSF50494">
    <property type="entry name" value="Trypsin-like serine proteases"/>
    <property type="match status" value="1"/>
</dbReference>
<proteinExistence type="inferred from homology"/>
<evidence type="ECO:0000256" key="10">
    <source>
        <dbReference type="SAM" id="MobiDB-lite"/>
    </source>
</evidence>
<dbReference type="FunFam" id="2.40.10.10:FF:000028">
    <property type="entry name" value="Serine protease easter"/>
    <property type="match status" value="1"/>
</dbReference>
<gene>
    <name evidence="14" type="primary">LOC117642383</name>
</gene>
<keyword evidence="1 9" id="KW-0645">Protease</keyword>
<evidence type="ECO:0000256" key="3">
    <source>
        <dbReference type="ARBA" id="ARBA00022801"/>
    </source>
</evidence>
<keyword evidence="5" id="KW-0865">Zymogen</keyword>
<protein>
    <recommendedName>
        <fullName evidence="9">CLIP domain-containing serine protease</fullName>
        <ecNumber evidence="9">3.4.21.-</ecNumber>
    </recommendedName>
</protein>
<dbReference type="InterPro" id="IPR009003">
    <property type="entry name" value="Peptidase_S1_PA"/>
</dbReference>
<dbReference type="EC" id="3.4.21.-" evidence="9"/>
<dbReference type="InterPro" id="IPR001254">
    <property type="entry name" value="Trypsin_dom"/>
</dbReference>
<dbReference type="PANTHER" id="PTHR24258:SF136">
    <property type="entry name" value="GH06673P-RELATED"/>
    <property type="match status" value="1"/>
</dbReference>
<sequence length="382" mass="42186">MTSRPCLLMIILLVCTSYTGGALTGKECQTPDNKMGACIPLLKCPSLLHRFNEEPLTPASKTFLRASNCGAAEQSVPDVCCEKLDLPTMGCGDGVIPKIMGGEEAKLGEHPWMALFNIYYYNANVTMFGCGGSLINKRYVLSAAHCASTPKENRINFVRLGEHNIETSPDCQYDHAAKSTFCADKAIDYTVEMEIVHEDYNPRNVTNDVLLIRLSTDVVYTDFIKPLCLPEIEEVLPFPEVGALLTVVGWGRSREGSKMSQDLFADEEDNVDLFDTTEDAVEFSGISGSGTSSSPGSQQLLQTPAPTPAPAPEPTSSSKRQYPCTVCKKVLKTLKGFQGHIARHRPLNQRPVQHEHRQSKQFHHLVRHRRKSFIIVPSVSQN</sequence>
<dbReference type="Pfam" id="PF12032">
    <property type="entry name" value="CLIP"/>
    <property type="match status" value="1"/>
</dbReference>
<feature type="chain" id="PRO_5028513768" description="CLIP domain-containing serine protease" evidence="9">
    <location>
        <begin position="22"/>
        <end position="382"/>
    </location>
</feature>
<dbReference type="AlphaFoldDB" id="A0A6P8YHE1"/>
<dbReference type="PROSITE" id="PS00134">
    <property type="entry name" value="TRYPSIN_HIS"/>
    <property type="match status" value="1"/>
</dbReference>
<feature type="domain" description="Clip" evidence="12">
    <location>
        <begin position="27"/>
        <end position="81"/>
    </location>
</feature>
<name>A0A6P8YHE1_THRPL</name>
<dbReference type="InterPro" id="IPR001314">
    <property type="entry name" value="Peptidase_S1A"/>
</dbReference>
<keyword evidence="4 9" id="KW-0720">Serine protease</keyword>
<comment type="similarity">
    <text evidence="8 9">Belongs to the peptidase S1 family. CLIP subfamily.</text>
</comment>
<dbReference type="PRINTS" id="PR00722">
    <property type="entry name" value="CHYMOTRYPSIN"/>
</dbReference>
<feature type="compositionally biased region" description="Low complexity" evidence="10">
    <location>
        <begin position="284"/>
        <end position="297"/>
    </location>
</feature>
<evidence type="ECO:0000256" key="1">
    <source>
        <dbReference type="ARBA" id="ARBA00022670"/>
    </source>
</evidence>
<reference evidence="14" key="2">
    <citation type="journal article" date="2018" name="Proc. Natl. Acad. Sci. U.S.A.">
        <title>Phylogenomics and the evolution of hemipteroid insects.</title>
        <authorList>
            <person name="Johnson K.P."/>
            <person name="Dietrich C.H."/>
            <person name="Friedrich F."/>
            <person name="Beutel R.G."/>
            <person name="Wipfler B."/>
            <person name="Peters R.S."/>
            <person name="Allen J.M."/>
            <person name="Petersen M."/>
            <person name="Donath A."/>
            <person name="Walden K.K."/>
            <person name="Kozlov A.M."/>
            <person name="Podsiadlowski L."/>
            <person name="Mayer C."/>
            <person name="Meusemann K."/>
            <person name="Vasilikopoulos A."/>
            <person name="Waterhouse R.M."/>
            <person name="Cameron S.L."/>
            <person name="Weirauch C."/>
            <person name="Swanson D.R."/>
            <person name="Percy D.M."/>
            <person name="Hardy N.B."/>
            <person name="Terry I."/>
            <person name="Liu S."/>
            <person name="Zhou X."/>
            <person name="Misof B."/>
            <person name="Robertson H.M."/>
            <person name="Yoshizawa K."/>
        </authorList>
    </citation>
    <scope>NUCLEOTIDE SEQUENCE</scope>
</reference>
<dbReference type="GO" id="GO:0006508">
    <property type="term" value="P:proteolysis"/>
    <property type="evidence" value="ECO:0007669"/>
    <property type="project" value="UniProtKB-KW"/>
</dbReference>
<feature type="signal peptide" evidence="9">
    <location>
        <begin position="1"/>
        <end position="21"/>
    </location>
</feature>
<evidence type="ECO:0000256" key="8">
    <source>
        <dbReference type="ARBA" id="ARBA00024195"/>
    </source>
</evidence>
<evidence type="ECO:0000256" key="6">
    <source>
        <dbReference type="ARBA" id="ARBA00023157"/>
    </source>
</evidence>
<keyword evidence="13" id="KW-1185">Reference proteome</keyword>
<dbReference type="InParanoid" id="A0A6P8YHE1"/>
<evidence type="ECO:0000313" key="14">
    <source>
        <dbReference type="RefSeq" id="XP_034236375.1"/>
    </source>
</evidence>
<dbReference type="SMART" id="SM00680">
    <property type="entry name" value="CLIP"/>
    <property type="match status" value="1"/>
</dbReference>
<evidence type="ECO:0000259" key="11">
    <source>
        <dbReference type="PROSITE" id="PS50240"/>
    </source>
</evidence>
<keyword evidence="7" id="KW-0325">Glycoprotein</keyword>
<organism evidence="14">
    <name type="scientific">Thrips palmi</name>
    <name type="common">Melon thrips</name>
    <dbReference type="NCBI Taxonomy" id="161013"/>
    <lineage>
        <taxon>Eukaryota</taxon>
        <taxon>Metazoa</taxon>
        <taxon>Ecdysozoa</taxon>
        <taxon>Arthropoda</taxon>
        <taxon>Hexapoda</taxon>
        <taxon>Insecta</taxon>
        <taxon>Pterygota</taxon>
        <taxon>Neoptera</taxon>
        <taxon>Paraneoptera</taxon>
        <taxon>Thysanoptera</taxon>
        <taxon>Terebrantia</taxon>
        <taxon>Thripoidea</taxon>
        <taxon>Thripidae</taxon>
        <taxon>Thrips</taxon>
    </lineage>
</organism>
<dbReference type="CDD" id="cd00190">
    <property type="entry name" value="Tryp_SPc"/>
    <property type="match status" value="1"/>
</dbReference>
<dbReference type="Pfam" id="PF00089">
    <property type="entry name" value="Trypsin"/>
    <property type="match status" value="1"/>
</dbReference>
<evidence type="ECO:0000313" key="13">
    <source>
        <dbReference type="Proteomes" id="UP000515158"/>
    </source>
</evidence>
<dbReference type="PROSITE" id="PS50240">
    <property type="entry name" value="TRYPSIN_DOM"/>
    <property type="match status" value="1"/>
</dbReference>
<dbReference type="InterPro" id="IPR022700">
    <property type="entry name" value="CLIP"/>
</dbReference>
<dbReference type="OrthoDB" id="547031at2759"/>